<dbReference type="OrthoDB" id="6415197at2"/>
<reference evidence="4 5" key="1">
    <citation type="submission" date="2016-12" db="EMBL/GenBank/DDBJ databases">
        <title>Izhakiella australiana sp. nov. of genus Izhakiella isolated from Australian desert.</title>
        <authorList>
            <person name="Ji M."/>
        </authorList>
    </citation>
    <scope>NUCLEOTIDE SEQUENCE [LARGE SCALE GENOMIC DNA]</scope>
    <source>
        <strain evidence="4 5">D4N98</strain>
    </source>
</reference>
<dbReference type="EMBL" id="MRUL01000004">
    <property type="protein sequence ID" value="OON40507.1"/>
    <property type="molecule type" value="Genomic_DNA"/>
</dbReference>
<dbReference type="Proteomes" id="UP000190667">
    <property type="component" value="Unassembled WGS sequence"/>
</dbReference>
<gene>
    <name evidence="4" type="ORF">BTJ39_08860</name>
</gene>
<dbReference type="AlphaFoldDB" id="A0A1S8YNW8"/>
<organism evidence="4 5">
    <name type="scientific">Izhakiella australiensis</name>
    <dbReference type="NCBI Taxonomy" id="1926881"/>
    <lineage>
        <taxon>Bacteria</taxon>
        <taxon>Pseudomonadati</taxon>
        <taxon>Pseudomonadota</taxon>
        <taxon>Gammaproteobacteria</taxon>
        <taxon>Enterobacterales</taxon>
        <taxon>Erwiniaceae</taxon>
        <taxon>Izhakiella</taxon>
    </lineage>
</organism>
<keyword evidence="3" id="KW-0472">Membrane</keyword>
<evidence type="ECO:0000256" key="1">
    <source>
        <dbReference type="ARBA" id="ARBA00019316"/>
    </source>
</evidence>
<proteinExistence type="predicted"/>
<keyword evidence="3" id="KW-0812">Transmembrane</keyword>
<keyword evidence="2" id="KW-0732">Signal</keyword>
<name>A0A1S8YNW8_9GAMM</name>
<dbReference type="InterPro" id="IPR025611">
    <property type="entry name" value="YobH"/>
</dbReference>
<evidence type="ECO:0000256" key="2">
    <source>
        <dbReference type="ARBA" id="ARBA00022729"/>
    </source>
</evidence>
<keyword evidence="5" id="KW-1185">Reference proteome</keyword>
<sequence length="79" mass="8472">MKFLVRILAILVIIWLIMLVTGYGVLTGSSKNVAGLGLKCQYLTARGMVSSQYLHSDSGVVGVSECPVLKKSSEVVDNN</sequence>
<evidence type="ECO:0000313" key="5">
    <source>
        <dbReference type="Proteomes" id="UP000190667"/>
    </source>
</evidence>
<dbReference type="RefSeq" id="WP_078002320.1">
    <property type="nucleotide sequence ID" value="NZ_MRUL01000004.1"/>
</dbReference>
<dbReference type="Pfam" id="PF13996">
    <property type="entry name" value="YobH"/>
    <property type="match status" value="1"/>
</dbReference>
<comment type="caution">
    <text evidence="4">The sequence shown here is derived from an EMBL/GenBank/DDBJ whole genome shotgun (WGS) entry which is preliminary data.</text>
</comment>
<protein>
    <recommendedName>
        <fullName evidence="1">Uncharacterized protein YobH</fullName>
    </recommendedName>
</protein>
<keyword evidence="3" id="KW-1133">Transmembrane helix</keyword>
<evidence type="ECO:0000256" key="3">
    <source>
        <dbReference type="SAM" id="Phobius"/>
    </source>
</evidence>
<evidence type="ECO:0000313" key="4">
    <source>
        <dbReference type="EMBL" id="OON40507.1"/>
    </source>
</evidence>
<feature type="transmembrane region" description="Helical" evidence="3">
    <location>
        <begin position="7"/>
        <end position="26"/>
    </location>
</feature>
<accession>A0A1S8YNW8</accession>